<organism evidence="2 3">
    <name type="scientific">Pristionchus entomophagus</name>
    <dbReference type="NCBI Taxonomy" id="358040"/>
    <lineage>
        <taxon>Eukaryota</taxon>
        <taxon>Metazoa</taxon>
        <taxon>Ecdysozoa</taxon>
        <taxon>Nematoda</taxon>
        <taxon>Chromadorea</taxon>
        <taxon>Rhabditida</taxon>
        <taxon>Rhabditina</taxon>
        <taxon>Diplogasteromorpha</taxon>
        <taxon>Diplogasteroidea</taxon>
        <taxon>Neodiplogasteridae</taxon>
        <taxon>Pristionchus</taxon>
    </lineage>
</organism>
<proteinExistence type="predicted"/>
<dbReference type="PANTHER" id="PTHR13411">
    <property type="entry name" value="PLASMINOGEN RECEPTOR (KT)"/>
    <property type="match status" value="1"/>
</dbReference>
<keyword evidence="1" id="KW-0472">Membrane</keyword>
<comment type="caution">
    <text evidence="2">The sequence shown here is derived from an EMBL/GenBank/DDBJ whole genome shotgun (WGS) entry which is preliminary data.</text>
</comment>
<dbReference type="AlphaFoldDB" id="A0AAV5SJK2"/>
<feature type="transmembrane region" description="Helical" evidence="1">
    <location>
        <begin position="50"/>
        <end position="69"/>
    </location>
</feature>
<evidence type="ECO:0000313" key="2">
    <source>
        <dbReference type="EMBL" id="GMS83253.1"/>
    </source>
</evidence>
<protein>
    <submittedName>
        <fullName evidence="2">Uncharacterized protein</fullName>
    </submittedName>
</protein>
<name>A0AAV5SJK2_9BILA</name>
<dbReference type="Proteomes" id="UP001432027">
    <property type="component" value="Unassembled WGS sequence"/>
</dbReference>
<keyword evidence="1" id="KW-0812">Transmembrane</keyword>
<dbReference type="PANTHER" id="PTHR13411:SF6">
    <property type="entry name" value="PLASMINOGEN RECEPTOR (KT)"/>
    <property type="match status" value="1"/>
</dbReference>
<feature type="non-terminal residue" evidence="2">
    <location>
        <position position="1"/>
    </location>
</feature>
<keyword evidence="1" id="KW-1133">Transmembrane helix</keyword>
<accession>A0AAV5SJK2</accession>
<keyword evidence="3" id="KW-1185">Reference proteome</keyword>
<evidence type="ECO:0000256" key="1">
    <source>
        <dbReference type="SAM" id="Phobius"/>
    </source>
</evidence>
<evidence type="ECO:0000313" key="3">
    <source>
        <dbReference type="Proteomes" id="UP001432027"/>
    </source>
</evidence>
<dbReference type="Pfam" id="PF10166">
    <property type="entry name" value="DUF2368"/>
    <property type="match status" value="1"/>
</dbReference>
<dbReference type="InterPro" id="IPR019319">
    <property type="entry name" value="Plg-R(KT)"/>
</dbReference>
<reference evidence="2" key="1">
    <citation type="submission" date="2023-10" db="EMBL/GenBank/DDBJ databases">
        <title>Genome assembly of Pristionchus species.</title>
        <authorList>
            <person name="Yoshida K."/>
            <person name="Sommer R.J."/>
        </authorList>
    </citation>
    <scope>NUCLEOTIDE SEQUENCE</scope>
    <source>
        <strain evidence="2">RS0144</strain>
    </source>
</reference>
<dbReference type="EMBL" id="BTSX01000002">
    <property type="protein sequence ID" value="GMS83253.1"/>
    <property type="molecule type" value="Genomic_DNA"/>
</dbReference>
<gene>
    <name evidence="2" type="ORF">PENTCL1PPCAC_5428</name>
</gene>
<dbReference type="GO" id="GO:0005886">
    <property type="term" value="C:plasma membrane"/>
    <property type="evidence" value="ECO:0007669"/>
    <property type="project" value="InterPro"/>
</dbReference>
<sequence>RSLMGQSNVKFDFTEIEKQRLTQFESELAAADLAAARDHALEISRRHDRVSWETVAGITIIAAVGFAAMKFKRKELLPLNVLISAGICYRNDSVDEKQLDTVNKNAERLLKESPHLFARPGGPITVTEIDRLRSQMYGSA</sequence>